<accession>A0ACB9CXX8</accession>
<gene>
    <name evidence="1" type="ORF">L2E82_29576</name>
</gene>
<comment type="caution">
    <text evidence="1">The sequence shown here is derived from an EMBL/GenBank/DDBJ whole genome shotgun (WGS) entry which is preliminary data.</text>
</comment>
<organism evidence="1 2">
    <name type="scientific">Cichorium intybus</name>
    <name type="common">Chicory</name>
    <dbReference type="NCBI Taxonomy" id="13427"/>
    <lineage>
        <taxon>Eukaryota</taxon>
        <taxon>Viridiplantae</taxon>
        <taxon>Streptophyta</taxon>
        <taxon>Embryophyta</taxon>
        <taxon>Tracheophyta</taxon>
        <taxon>Spermatophyta</taxon>
        <taxon>Magnoliopsida</taxon>
        <taxon>eudicotyledons</taxon>
        <taxon>Gunneridae</taxon>
        <taxon>Pentapetalae</taxon>
        <taxon>asterids</taxon>
        <taxon>campanulids</taxon>
        <taxon>Asterales</taxon>
        <taxon>Asteraceae</taxon>
        <taxon>Cichorioideae</taxon>
        <taxon>Cichorieae</taxon>
        <taxon>Cichoriinae</taxon>
        <taxon>Cichorium</taxon>
    </lineage>
</organism>
<reference evidence="2" key="1">
    <citation type="journal article" date="2022" name="Mol. Ecol. Resour.">
        <title>The genomes of chicory, endive, great burdock and yacon provide insights into Asteraceae palaeo-polyploidization history and plant inulin production.</title>
        <authorList>
            <person name="Fan W."/>
            <person name="Wang S."/>
            <person name="Wang H."/>
            <person name="Wang A."/>
            <person name="Jiang F."/>
            <person name="Liu H."/>
            <person name="Zhao H."/>
            <person name="Xu D."/>
            <person name="Zhang Y."/>
        </authorList>
    </citation>
    <scope>NUCLEOTIDE SEQUENCE [LARGE SCALE GENOMIC DNA]</scope>
    <source>
        <strain evidence="2">cv. Punajuju</strain>
    </source>
</reference>
<keyword evidence="2" id="KW-1185">Reference proteome</keyword>
<dbReference type="Proteomes" id="UP001055811">
    <property type="component" value="Linkage Group LG05"/>
</dbReference>
<dbReference type="EMBL" id="CM042013">
    <property type="protein sequence ID" value="KAI3739179.1"/>
    <property type="molecule type" value="Genomic_DNA"/>
</dbReference>
<evidence type="ECO:0000313" key="1">
    <source>
        <dbReference type="EMBL" id="KAI3739179.1"/>
    </source>
</evidence>
<proteinExistence type="predicted"/>
<protein>
    <submittedName>
        <fullName evidence="1">Uncharacterized protein</fullName>
    </submittedName>
</protein>
<evidence type="ECO:0000313" key="2">
    <source>
        <dbReference type="Proteomes" id="UP001055811"/>
    </source>
</evidence>
<name>A0ACB9CXX8_CICIN</name>
<sequence>MDSHVKTSVGSQMDLDKYRDIVCLIKNYRWPSPPRCCCSQSYFSPRPYSVIPVSVNVLPLLVSNGRKHGLVLIICMTVSFSSLLHSRIESPFLVMALREIEIVNLERVGPGQKNLDMSIVLKEYNKAFLRIDSILSTSLDGNRK</sequence>
<reference evidence="1 2" key="2">
    <citation type="journal article" date="2022" name="Mol. Ecol. Resour.">
        <title>The genomes of chicory, endive, great burdock and yacon provide insights into Asteraceae paleo-polyploidization history and plant inulin production.</title>
        <authorList>
            <person name="Fan W."/>
            <person name="Wang S."/>
            <person name="Wang H."/>
            <person name="Wang A."/>
            <person name="Jiang F."/>
            <person name="Liu H."/>
            <person name="Zhao H."/>
            <person name="Xu D."/>
            <person name="Zhang Y."/>
        </authorList>
    </citation>
    <scope>NUCLEOTIDE SEQUENCE [LARGE SCALE GENOMIC DNA]</scope>
    <source>
        <strain evidence="2">cv. Punajuju</strain>
        <tissue evidence="1">Leaves</tissue>
    </source>
</reference>